<gene>
    <name evidence="3" type="ORF">A3B32_01830</name>
</gene>
<proteinExistence type="predicted"/>
<evidence type="ECO:0000256" key="1">
    <source>
        <dbReference type="SAM" id="MobiDB-lite"/>
    </source>
</evidence>
<keyword evidence="2" id="KW-0812">Transmembrane</keyword>
<evidence type="ECO:0000313" key="4">
    <source>
        <dbReference type="Proteomes" id="UP000176932"/>
    </source>
</evidence>
<keyword evidence="2" id="KW-1133">Transmembrane helix</keyword>
<evidence type="ECO:0000256" key="2">
    <source>
        <dbReference type="SAM" id="Phobius"/>
    </source>
</evidence>
<dbReference type="Proteomes" id="UP000176932">
    <property type="component" value="Unassembled WGS sequence"/>
</dbReference>
<feature type="region of interest" description="Disordered" evidence="1">
    <location>
        <begin position="341"/>
        <end position="362"/>
    </location>
</feature>
<feature type="transmembrane region" description="Helical" evidence="2">
    <location>
        <begin position="80"/>
        <end position="100"/>
    </location>
</feature>
<organism evidence="3 4">
    <name type="scientific">Candidatus Uhrbacteria bacterium RIFCSPLOWO2_01_FULL_53_9</name>
    <dbReference type="NCBI Taxonomy" id="1802403"/>
    <lineage>
        <taxon>Bacteria</taxon>
        <taxon>Candidatus Uhriibacteriota</taxon>
    </lineage>
</organism>
<reference evidence="3 4" key="1">
    <citation type="journal article" date="2016" name="Nat. Commun.">
        <title>Thousands of microbial genomes shed light on interconnected biogeochemical processes in an aquifer system.</title>
        <authorList>
            <person name="Anantharaman K."/>
            <person name="Brown C.T."/>
            <person name="Hug L.A."/>
            <person name="Sharon I."/>
            <person name="Castelle C.J."/>
            <person name="Probst A.J."/>
            <person name="Thomas B.C."/>
            <person name="Singh A."/>
            <person name="Wilkins M.J."/>
            <person name="Karaoz U."/>
            <person name="Brodie E.L."/>
            <person name="Williams K.H."/>
            <person name="Hubbard S.S."/>
            <person name="Banfield J.F."/>
        </authorList>
    </citation>
    <scope>NUCLEOTIDE SEQUENCE [LARGE SCALE GENOMIC DNA]</scope>
</reference>
<comment type="caution">
    <text evidence="3">The sequence shown here is derived from an EMBL/GenBank/DDBJ whole genome shotgun (WGS) entry which is preliminary data.</text>
</comment>
<dbReference type="AlphaFoldDB" id="A0A1F7UYI4"/>
<feature type="transmembrane region" description="Helical" evidence="2">
    <location>
        <begin position="13"/>
        <end position="32"/>
    </location>
</feature>
<accession>A0A1F7UYI4</accession>
<name>A0A1F7UYI4_9BACT</name>
<feature type="transmembrane region" description="Helical" evidence="2">
    <location>
        <begin position="44"/>
        <end position="68"/>
    </location>
</feature>
<evidence type="ECO:0000313" key="3">
    <source>
        <dbReference type="EMBL" id="OGL83321.1"/>
    </source>
</evidence>
<dbReference type="EMBL" id="MGEL01000024">
    <property type="protein sequence ID" value="OGL83321.1"/>
    <property type="molecule type" value="Genomic_DNA"/>
</dbReference>
<protein>
    <submittedName>
        <fullName evidence="3">Uncharacterized protein</fullName>
    </submittedName>
</protein>
<sequence>MSHLYGSLQQEKVMALIILTLLFFLCCWAFVNQTRGDNWARYRLAGAICGFSALVTSLIISIIQMYLVGDGAFRAHHSAHWFYVDVNIFLLSGWLGALVADFLRKPIFGVCAAAVRSIVSRGKAVRVRIAKTRQINRQERSVRRLTRNERKYKRYLAERLTALFEEFDEAPALWTGFRVRIRALCNRSDGDDVVSILFRHREWLENKISKYRRNTVELDGVSVVAHEQSSVDELVAQVRHIDKILYEIFQFVRNNVGDAIAVNARVRMGNEDLDEAMDRLIGRELYQLTERVNLIVGGLIRQMEAQPESAERRNAMQELAELVGSLRDTGTDLRPVSALITGEHPTVSAKNPRAAHARRKTS</sequence>
<feature type="compositionally biased region" description="Basic residues" evidence="1">
    <location>
        <begin position="353"/>
        <end position="362"/>
    </location>
</feature>
<keyword evidence="2" id="KW-0472">Membrane</keyword>